<feature type="transmembrane region" description="Helical" evidence="1">
    <location>
        <begin position="362"/>
        <end position="383"/>
    </location>
</feature>
<keyword evidence="1" id="KW-0812">Transmembrane</keyword>
<keyword evidence="1" id="KW-0472">Membrane</keyword>
<dbReference type="PRINTS" id="PR00702">
    <property type="entry name" value="ACRIFLAVINRP"/>
</dbReference>
<dbReference type="InterPro" id="IPR027463">
    <property type="entry name" value="AcrB_DN_DC_subdom"/>
</dbReference>
<sequence>MRTLFYRLPRLSILFIMVVIAGGIGSILTLGRQEDPTLVERYGYVLTTLPGADAERIEATVTDPIESALLELPEVEEVQSTSRANVSQIGLQIDEGLTEAEVDDAWTLIRAKVDGARANLPQGSSIPEVHRQYVGASTILVGLVWEGEGEPELAVMARFARALSDRFQTLAGTEETEIYGLPIEEVRVIIDPQALAAAGLSMPQAAQLIAAADAKTPAGQVRGETSNVGLEIGGAFDGIARIRAVPLQQRADGTALRVGDIADVHKGIEDPATVANFTDNKRSIVVGAFIQPHQRVDKWAETARDLVAEFEAESPDEIDVRILFDQSVYTETRLNGLAQNLAFSALIVFLVLFLVMGWRAAIVVGAALPLTVALVLLLFNLFGYNLHQMSVTGLVISLGLLIDNAIVVFDEYDQERARGHSIIDAIDIAIRKLFGPLFASTLTTALAFAPIAMMPGGAGEFIGMIGVSVIFSVATSFLLAMTITPFLAGHLDRKRKPGERKNWFRDGISIDAVTDGYRWTIGAVLRFPVLGLLIGIVPTVTGFMLGSTLPLQFFPQTERDQFQVQITLPPTATIHEARRAAERATDLLYTYRNVEMVNFTLGEAAPRVYYNAFNNTQGVPGFAAGWVQLKDAMSTRIMVRDIQDKLREDFPEAQFLALPFEQGPPVDAPIEFFIQGNNLETLNALGNETRRILSGVPGITYTQASLQLGAPVVTIRADEAATAMSGDRLVDLANDLRAELEGVPAGSILEGIEEVPVRVIAPPERRSQLADLRSKTIGNGPDGSGAPIASLGEITLDPQTAVITRYMGRRVNQIYGFTEPYSLPPPVMEKFQSALDSSAFSVPPGYEIIIGGEEETRTEALGNLASLAVPLVLIMAGAVALVFNSFRMALVILMTGGMSVGLAFGGVWMFNLPMGFNAIVGALGLLGISINSSIVVLSLLQGSEAARRDDVIAQREIVVAATRHIVATTLTTMGGFVPIILTGDVFWLPLATAIAGGVAGSALLALYFAPAVFRIMTMKPMLRSWRAVTGRGWQHPRDAAQPAE</sequence>
<dbReference type="GO" id="GO:0042910">
    <property type="term" value="F:xenobiotic transmembrane transporter activity"/>
    <property type="evidence" value="ECO:0007669"/>
    <property type="project" value="TreeGrafter"/>
</dbReference>
<dbReference type="InterPro" id="IPR001036">
    <property type="entry name" value="Acrflvin-R"/>
</dbReference>
<dbReference type="Gene3D" id="3.30.70.1440">
    <property type="entry name" value="Multidrug efflux transporter AcrB pore domain"/>
    <property type="match status" value="1"/>
</dbReference>
<accession>A0A399R7G2</accession>
<feature type="transmembrane region" description="Helical" evidence="1">
    <location>
        <begin position="12"/>
        <end position="31"/>
    </location>
</feature>
<dbReference type="PANTHER" id="PTHR32063:SF18">
    <property type="entry name" value="CATION EFFLUX SYSTEM PROTEIN"/>
    <property type="match status" value="1"/>
</dbReference>
<dbReference type="Proteomes" id="UP000266385">
    <property type="component" value="Unassembled WGS sequence"/>
</dbReference>
<dbReference type="Gene3D" id="3.30.70.1320">
    <property type="entry name" value="Multidrug efflux transporter AcrB pore domain like"/>
    <property type="match status" value="1"/>
</dbReference>
<keyword evidence="3" id="KW-1185">Reference proteome</keyword>
<feature type="transmembrane region" description="Helical" evidence="1">
    <location>
        <begin position="433"/>
        <end position="455"/>
    </location>
</feature>
<evidence type="ECO:0000313" key="3">
    <source>
        <dbReference type="Proteomes" id="UP000266385"/>
    </source>
</evidence>
<dbReference type="SUPFAM" id="SSF82866">
    <property type="entry name" value="Multidrug efflux transporter AcrB transmembrane domain"/>
    <property type="match status" value="2"/>
</dbReference>
<gene>
    <name evidence="2" type="ORF">D1223_16675</name>
</gene>
<name>A0A399R7G2_9PROT</name>
<dbReference type="EMBL" id="QWFX01000016">
    <property type="protein sequence ID" value="RIJ26594.1"/>
    <property type="molecule type" value="Genomic_DNA"/>
</dbReference>
<dbReference type="PANTHER" id="PTHR32063">
    <property type="match status" value="1"/>
</dbReference>
<dbReference type="GO" id="GO:0005886">
    <property type="term" value="C:plasma membrane"/>
    <property type="evidence" value="ECO:0007669"/>
    <property type="project" value="TreeGrafter"/>
</dbReference>
<dbReference type="SUPFAM" id="SSF82693">
    <property type="entry name" value="Multidrug efflux transporter AcrB pore domain, PN1, PN2, PC1 and PC2 subdomains"/>
    <property type="match status" value="2"/>
</dbReference>
<dbReference type="OrthoDB" id="9798415at2"/>
<dbReference type="AlphaFoldDB" id="A0A399R7G2"/>
<dbReference type="RefSeq" id="WP_119377487.1">
    <property type="nucleotide sequence ID" value="NZ_QWFX01000016.1"/>
</dbReference>
<dbReference type="Gene3D" id="1.20.1640.10">
    <property type="entry name" value="Multidrug efflux transporter AcrB transmembrane domain"/>
    <property type="match status" value="2"/>
</dbReference>
<feature type="transmembrane region" description="Helical" evidence="1">
    <location>
        <begin position="337"/>
        <end position="355"/>
    </location>
</feature>
<dbReference type="Gene3D" id="3.30.70.1430">
    <property type="entry name" value="Multidrug efflux transporter AcrB pore domain"/>
    <property type="match status" value="2"/>
</dbReference>
<dbReference type="Gene3D" id="3.30.2090.10">
    <property type="entry name" value="Multidrug efflux transporter AcrB TolC docking domain, DN and DC subdomains"/>
    <property type="match status" value="2"/>
</dbReference>
<feature type="transmembrane region" description="Helical" evidence="1">
    <location>
        <begin position="916"/>
        <end position="940"/>
    </location>
</feature>
<evidence type="ECO:0000313" key="2">
    <source>
        <dbReference type="EMBL" id="RIJ26594.1"/>
    </source>
</evidence>
<protein>
    <submittedName>
        <fullName evidence="2">Efflux RND transporter permease subunit</fullName>
    </submittedName>
</protein>
<comment type="caution">
    <text evidence="2">The sequence shown here is derived from an EMBL/GenBank/DDBJ whole genome shotgun (WGS) entry which is preliminary data.</text>
</comment>
<dbReference type="Pfam" id="PF00873">
    <property type="entry name" value="ACR_tran"/>
    <property type="match status" value="1"/>
</dbReference>
<organism evidence="2 3">
    <name type="scientific">Henriciella mobilis</name>
    <dbReference type="NCBI Taxonomy" id="2305467"/>
    <lineage>
        <taxon>Bacteria</taxon>
        <taxon>Pseudomonadati</taxon>
        <taxon>Pseudomonadota</taxon>
        <taxon>Alphaproteobacteria</taxon>
        <taxon>Hyphomonadales</taxon>
        <taxon>Hyphomonadaceae</taxon>
        <taxon>Henriciella</taxon>
    </lineage>
</organism>
<feature type="transmembrane region" description="Helical" evidence="1">
    <location>
        <begin position="864"/>
        <end position="883"/>
    </location>
</feature>
<reference evidence="2 3" key="1">
    <citation type="submission" date="2018-08" db="EMBL/GenBank/DDBJ databases">
        <title>Henriciella mobilis sp. nov., isolated from seawater.</title>
        <authorList>
            <person name="Cheng H."/>
            <person name="Wu Y.-H."/>
            <person name="Xu X.-W."/>
            <person name="Guo L.-L."/>
        </authorList>
    </citation>
    <scope>NUCLEOTIDE SEQUENCE [LARGE SCALE GENOMIC DNA]</scope>
    <source>
        <strain evidence="2 3">JN25</strain>
    </source>
</reference>
<feature type="transmembrane region" description="Helical" evidence="1">
    <location>
        <begin position="527"/>
        <end position="546"/>
    </location>
</feature>
<feature type="transmembrane region" description="Helical" evidence="1">
    <location>
        <begin position="890"/>
        <end position="910"/>
    </location>
</feature>
<feature type="transmembrane region" description="Helical" evidence="1">
    <location>
        <begin position="961"/>
        <end position="981"/>
    </location>
</feature>
<evidence type="ECO:0000256" key="1">
    <source>
        <dbReference type="SAM" id="Phobius"/>
    </source>
</evidence>
<feature type="transmembrane region" description="Helical" evidence="1">
    <location>
        <begin position="987"/>
        <end position="1013"/>
    </location>
</feature>
<dbReference type="SUPFAM" id="SSF82714">
    <property type="entry name" value="Multidrug efflux transporter AcrB TolC docking domain, DN and DC subdomains"/>
    <property type="match status" value="2"/>
</dbReference>
<feature type="transmembrane region" description="Helical" evidence="1">
    <location>
        <begin position="389"/>
        <end position="412"/>
    </location>
</feature>
<keyword evidence="1" id="KW-1133">Transmembrane helix</keyword>
<feature type="transmembrane region" description="Helical" evidence="1">
    <location>
        <begin position="461"/>
        <end position="488"/>
    </location>
</feature>
<proteinExistence type="predicted"/>